<evidence type="ECO:0000256" key="1">
    <source>
        <dbReference type="ARBA" id="ARBA00004196"/>
    </source>
</evidence>
<dbReference type="InterPro" id="IPR014756">
    <property type="entry name" value="Ig_E-set"/>
</dbReference>
<keyword evidence="5" id="KW-0472">Membrane</keyword>
<dbReference type="PANTHER" id="PTHR34820">
    <property type="entry name" value="INNER MEMBRANE PROTEIN YEBZ"/>
    <property type="match status" value="1"/>
</dbReference>
<accession>A0A6J7DYM6</accession>
<dbReference type="InterPro" id="IPR032694">
    <property type="entry name" value="CopC/D"/>
</dbReference>
<dbReference type="GO" id="GO:0042597">
    <property type="term" value="C:periplasmic space"/>
    <property type="evidence" value="ECO:0007669"/>
    <property type="project" value="InterPro"/>
</dbReference>
<evidence type="ECO:0000256" key="4">
    <source>
        <dbReference type="ARBA" id="ARBA00023008"/>
    </source>
</evidence>
<dbReference type="Gene3D" id="2.60.40.1220">
    <property type="match status" value="1"/>
</dbReference>
<reference evidence="7" key="1">
    <citation type="submission" date="2020-05" db="EMBL/GenBank/DDBJ databases">
        <authorList>
            <person name="Chiriac C."/>
            <person name="Salcher M."/>
            <person name="Ghai R."/>
            <person name="Kavagutti S V."/>
        </authorList>
    </citation>
    <scope>NUCLEOTIDE SEQUENCE</scope>
</reference>
<keyword evidence="3" id="KW-0732">Signal</keyword>
<evidence type="ECO:0000256" key="2">
    <source>
        <dbReference type="ARBA" id="ARBA00022723"/>
    </source>
</evidence>
<feature type="transmembrane region" description="Helical" evidence="5">
    <location>
        <begin position="147"/>
        <end position="165"/>
    </location>
</feature>
<dbReference type="GO" id="GO:0005507">
    <property type="term" value="F:copper ion binding"/>
    <property type="evidence" value="ECO:0007669"/>
    <property type="project" value="InterPro"/>
</dbReference>
<protein>
    <submittedName>
        <fullName evidence="7">Unannotated protein</fullName>
    </submittedName>
</protein>
<dbReference type="GO" id="GO:0030313">
    <property type="term" value="C:cell envelope"/>
    <property type="evidence" value="ECO:0007669"/>
    <property type="project" value="UniProtKB-SubCell"/>
</dbReference>
<evidence type="ECO:0000259" key="6">
    <source>
        <dbReference type="Pfam" id="PF04234"/>
    </source>
</evidence>
<dbReference type="PANTHER" id="PTHR34820:SF4">
    <property type="entry name" value="INNER MEMBRANE PROTEIN YEBZ"/>
    <property type="match status" value="1"/>
</dbReference>
<evidence type="ECO:0000256" key="3">
    <source>
        <dbReference type="ARBA" id="ARBA00022729"/>
    </source>
</evidence>
<keyword evidence="4" id="KW-0186">Copper</keyword>
<keyword evidence="2" id="KW-0479">Metal-binding</keyword>
<dbReference type="GO" id="GO:0006825">
    <property type="term" value="P:copper ion transport"/>
    <property type="evidence" value="ECO:0007669"/>
    <property type="project" value="InterPro"/>
</dbReference>
<comment type="subcellular location">
    <subcellularLocation>
        <location evidence="1">Cell envelope</location>
    </subcellularLocation>
</comment>
<dbReference type="GO" id="GO:0046688">
    <property type="term" value="P:response to copper ion"/>
    <property type="evidence" value="ECO:0007669"/>
    <property type="project" value="InterPro"/>
</dbReference>
<dbReference type="SUPFAM" id="SSF81296">
    <property type="entry name" value="E set domains"/>
    <property type="match status" value="1"/>
</dbReference>
<evidence type="ECO:0000313" key="7">
    <source>
        <dbReference type="EMBL" id="CAB4875691.1"/>
    </source>
</evidence>
<dbReference type="InterPro" id="IPR014755">
    <property type="entry name" value="Cu-Rt/internalin_Ig-like"/>
</dbReference>
<keyword evidence="5" id="KW-1133">Transmembrane helix</keyword>
<evidence type="ECO:0000256" key="5">
    <source>
        <dbReference type="SAM" id="Phobius"/>
    </source>
</evidence>
<dbReference type="EMBL" id="CAFBLW010000037">
    <property type="protein sequence ID" value="CAB4875691.1"/>
    <property type="molecule type" value="Genomic_DNA"/>
</dbReference>
<organism evidence="7">
    <name type="scientific">freshwater metagenome</name>
    <dbReference type="NCBI Taxonomy" id="449393"/>
    <lineage>
        <taxon>unclassified sequences</taxon>
        <taxon>metagenomes</taxon>
        <taxon>ecological metagenomes</taxon>
    </lineage>
</organism>
<gene>
    <name evidence="7" type="ORF">UFOPK3461_00590</name>
</gene>
<sequence>MKRILVTFALLVPSLLTFSTPLALAHAQVVAQSPAPSSEVSELPSKVEITFNEKLISLGDGNQLQMLDPEGNEVTMGDLVTSGTSISRELNPATKPGEYYVSYRAVSADGHVVAGEYTFNLIENKVPAIAIAPPQAEDESGETGRNLLVSLVFLGLLLGAGYIFWRSRAKK</sequence>
<feature type="domain" description="CopC" evidence="6">
    <location>
        <begin position="26"/>
        <end position="120"/>
    </location>
</feature>
<proteinExistence type="predicted"/>
<name>A0A6J7DYM6_9ZZZZ</name>
<dbReference type="InterPro" id="IPR007348">
    <property type="entry name" value="CopC_dom"/>
</dbReference>
<dbReference type="AlphaFoldDB" id="A0A6J7DYM6"/>
<dbReference type="Pfam" id="PF04234">
    <property type="entry name" value="CopC"/>
    <property type="match status" value="1"/>
</dbReference>
<keyword evidence="5" id="KW-0812">Transmembrane</keyword>
<dbReference type="GO" id="GO:0005886">
    <property type="term" value="C:plasma membrane"/>
    <property type="evidence" value="ECO:0007669"/>
    <property type="project" value="TreeGrafter"/>
</dbReference>